<organism evidence="11 12">
    <name type="scientific">Mucor saturninus</name>
    <dbReference type="NCBI Taxonomy" id="64648"/>
    <lineage>
        <taxon>Eukaryota</taxon>
        <taxon>Fungi</taxon>
        <taxon>Fungi incertae sedis</taxon>
        <taxon>Mucoromycota</taxon>
        <taxon>Mucoromycotina</taxon>
        <taxon>Mucoromycetes</taxon>
        <taxon>Mucorales</taxon>
        <taxon>Mucorineae</taxon>
        <taxon>Mucoraceae</taxon>
        <taxon>Mucor</taxon>
    </lineage>
</organism>
<dbReference type="GO" id="GO:0015031">
    <property type="term" value="P:protein transport"/>
    <property type="evidence" value="ECO:0007669"/>
    <property type="project" value="UniProtKB-KW"/>
</dbReference>
<gene>
    <name evidence="11" type="ORF">INT47_007977</name>
</gene>
<evidence type="ECO:0000256" key="5">
    <source>
        <dbReference type="ARBA" id="ARBA00022927"/>
    </source>
</evidence>
<evidence type="ECO:0000313" key="11">
    <source>
        <dbReference type="EMBL" id="KAG2195248.1"/>
    </source>
</evidence>
<dbReference type="InterPro" id="IPR009316">
    <property type="entry name" value="COG2"/>
</dbReference>
<feature type="domain" description="Conserved oligomeric Golgi complex subunit 2 N-terminal" evidence="9">
    <location>
        <begin position="37"/>
        <end position="105"/>
    </location>
</feature>
<comment type="caution">
    <text evidence="11">The sequence shown here is derived from an EMBL/GenBank/DDBJ whole genome shotgun (WGS) entry which is preliminary data.</text>
</comment>
<keyword evidence="6" id="KW-0333">Golgi apparatus</keyword>
<evidence type="ECO:0000259" key="9">
    <source>
        <dbReference type="Pfam" id="PF06148"/>
    </source>
</evidence>
<evidence type="ECO:0000256" key="4">
    <source>
        <dbReference type="ARBA" id="ARBA00022448"/>
    </source>
</evidence>
<reference evidence="11" key="1">
    <citation type="submission" date="2020-12" db="EMBL/GenBank/DDBJ databases">
        <title>Metabolic potential, ecology and presence of endohyphal bacteria is reflected in genomic diversity of Mucoromycotina.</title>
        <authorList>
            <person name="Muszewska A."/>
            <person name="Okrasinska A."/>
            <person name="Steczkiewicz K."/>
            <person name="Drgas O."/>
            <person name="Orlowska M."/>
            <person name="Perlinska-Lenart U."/>
            <person name="Aleksandrzak-Piekarczyk T."/>
            <person name="Szatraj K."/>
            <person name="Zielenkiewicz U."/>
            <person name="Pilsyk S."/>
            <person name="Malc E."/>
            <person name="Mieczkowski P."/>
            <person name="Kruszewska J.S."/>
            <person name="Biernat P."/>
            <person name="Pawlowska J."/>
        </authorList>
    </citation>
    <scope>NUCLEOTIDE SEQUENCE</scope>
    <source>
        <strain evidence="11">WA0000017839</strain>
    </source>
</reference>
<accession>A0A8H7UX15</accession>
<dbReference type="GO" id="GO:0000139">
    <property type="term" value="C:Golgi membrane"/>
    <property type="evidence" value="ECO:0007669"/>
    <property type="project" value="UniProtKB-SubCell"/>
</dbReference>
<comment type="subcellular location">
    <subcellularLocation>
        <location evidence="1">Golgi apparatus membrane</location>
        <topology evidence="1">Peripheral membrane protein</topology>
    </subcellularLocation>
</comment>
<dbReference type="AlphaFoldDB" id="A0A8H7UX15"/>
<dbReference type="InterPro" id="IPR024603">
    <property type="entry name" value="COG_complex_COG2_C"/>
</dbReference>
<evidence type="ECO:0000259" key="10">
    <source>
        <dbReference type="Pfam" id="PF12022"/>
    </source>
</evidence>
<keyword evidence="4" id="KW-0813">Transport</keyword>
<keyword evidence="12" id="KW-1185">Reference proteome</keyword>
<feature type="domain" description="COG complex component COG2 C-terminal" evidence="10">
    <location>
        <begin position="416"/>
        <end position="452"/>
    </location>
</feature>
<feature type="domain" description="COG complex component COG2 C-terminal" evidence="10">
    <location>
        <begin position="493"/>
        <end position="688"/>
    </location>
</feature>
<dbReference type="GO" id="GO:0017119">
    <property type="term" value="C:Golgi transport complex"/>
    <property type="evidence" value="ECO:0007669"/>
    <property type="project" value="TreeGrafter"/>
</dbReference>
<evidence type="ECO:0000256" key="6">
    <source>
        <dbReference type="ARBA" id="ARBA00023034"/>
    </source>
</evidence>
<evidence type="ECO:0000256" key="7">
    <source>
        <dbReference type="ARBA" id="ARBA00023136"/>
    </source>
</evidence>
<dbReference type="GO" id="GO:0006891">
    <property type="term" value="P:intra-Golgi vesicle-mediated transport"/>
    <property type="evidence" value="ECO:0007669"/>
    <property type="project" value="TreeGrafter"/>
</dbReference>
<dbReference type="PANTHER" id="PTHR12961:SF0">
    <property type="entry name" value="CONSERVED OLIGOMERIC GOLGI COMPLEX SUBUNIT 2"/>
    <property type="match status" value="1"/>
</dbReference>
<sequence>MAVPLKKRNIFNFSDDEDEDDIFINSVKPLPSNAVERSAFTATDFDPDTFLSSRRHLGLERMKTELNTHLKSLKTELVELINRDYQDFINLSTNLKGVDKDIEELKTPLKNMEIQGVRDHFQNVIGSLEAQLESRAELRDKKATLKLLLNIHDSVSKVEDLLNINADIAKSTSIANITLNDEAVTTDDSLGKQIERVAIEYNQMQHLVRRGKDMAFVTENEWRITRIKDTMEQRLSTALSTALSQIRLGEVTRATKQSLTQCLRTYALIDQTQMAEKIVREEFVRPCLAKIITQKAVEGARNYGSPTGTDESKHPLSIMYSKVITFASTDLQPILDITQKTLKGSSYEILVNSLWLETTERINKECKSIFAAGQTDVFHKNYTATVSFISDLEGLCYSKRSLLYLRNHPTYTEFMKKWQLLVYFQLRFREIIKSVESTLNEPNESLSLNNADLKKGMKFQSDIDCHKPVLVRPNFLVWVVPSLLETNPSIDHKIQRNTFNTNRLQKLENLKILAILRHDINTFVKKLKLQAVEVMLPKLPTNVQDLPSLKESVDGVLDHLNNSTLPAINSSITNCISTSCAETLKSIKSITSHYRHTNKPAPTEPSYFIPNIFKPFLSFVEQSKDWTDIETQSQWAQTVAKDIITQYTSAITELLNNLSLTDEKLKNKRKAGEMSDEDKIRSQLFLDVQQLGQEVSSYF</sequence>
<evidence type="ECO:0000313" key="12">
    <source>
        <dbReference type="Proteomes" id="UP000603453"/>
    </source>
</evidence>
<evidence type="ECO:0000256" key="3">
    <source>
        <dbReference type="ARBA" id="ARBA00020977"/>
    </source>
</evidence>
<dbReference type="Pfam" id="PF12022">
    <property type="entry name" value="COG2_C"/>
    <property type="match status" value="2"/>
</dbReference>
<evidence type="ECO:0000256" key="1">
    <source>
        <dbReference type="ARBA" id="ARBA00004395"/>
    </source>
</evidence>
<dbReference type="OrthoDB" id="332281at2759"/>
<keyword evidence="7" id="KW-0472">Membrane</keyword>
<dbReference type="InterPro" id="IPR024602">
    <property type="entry name" value="COG_su2_N"/>
</dbReference>
<dbReference type="EMBL" id="JAEPRD010000175">
    <property type="protein sequence ID" value="KAG2195248.1"/>
    <property type="molecule type" value="Genomic_DNA"/>
</dbReference>
<dbReference type="PANTHER" id="PTHR12961">
    <property type="entry name" value="CONSERVED OLIGOMERIC GOLGI COMPLEX COMPONENT 2"/>
    <property type="match status" value="1"/>
</dbReference>
<dbReference type="GO" id="GO:0007030">
    <property type="term" value="P:Golgi organization"/>
    <property type="evidence" value="ECO:0007669"/>
    <property type="project" value="InterPro"/>
</dbReference>
<protein>
    <recommendedName>
        <fullName evidence="3">Conserved oligomeric Golgi complex subunit 2</fullName>
    </recommendedName>
    <alternativeName>
        <fullName evidence="8">Component of oligomeric Golgi complex 2</fullName>
    </alternativeName>
</protein>
<keyword evidence="5" id="KW-0653">Protein transport</keyword>
<dbReference type="Pfam" id="PF06148">
    <property type="entry name" value="COG2_N"/>
    <property type="match status" value="1"/>
</dbReference>
<evidence type="ECO:0000256" key="2">
    <source>
        <dbReference type="ARBA" id="ARBA00007603"/>
    </source>
</evidence>
<comment type="similarity">
    <text evidence="2">Belongs to the COG2 family.</text>
</comment>
<name>A0A8H7UX15_9FUNG</name>
<proteinExistence type="inferred from homology"/>
<evidence type="ECO:0000256" key="8">
    <source>
        <dbReference type="ARBA" id="ARBA00031344"/>
    </source>
</evidence>
<dbReference type="Proteomes" id="UP000603453">
    <property type="component" value="Unassembled WGS sequence"/>
</dbReference>